<gene>
    <name evidence="2" type="ORF">METZ01_LOCUS434824</name>
</gene>
<sequence length="264" mass="28969">STAFPSGYEMIGIDQLIEQDLLASESGFSSMEWLLMGLLILLLLGLGGVFFLVSRSSKTEESSGHPLQGSLEKVASAIEGMAPEESDTGEDFGPADVMDEASSEVEDEEKVDYFGFIRRLPLNKQVALIQKIPPQYQAMVFTQMNSEDISQMLQQLPKLDALAAVLSLKEVEASPSQLEQLSEKLKDASAKLPVDFDGMGRIGEISGQLDSKTWDQILESHDGLATRNPELAGKAKKSLNEIRSRSISFDNLHQRDDVNVEMIS</sequence>
<evidence type="ECO:0000256" key="1">
    <source>
        <dbReference type="SAM" id="Phobius"/>
    </source>
</evidence>
<accession>A0A382YFU2</accession>
<evidence type="ECO:0000313" key="2">
    <source>
        <dbReference type="EMBL" id="SVD81970.1"/>
    </source>
</evidence>
<keyword evidence="1" id="KW-1133">Transmembrane helix</keyword>
<feature type="non-terminal residue" evidence="2">
    <location>
        <position position="264"/>
    </location>
</feature>
<evidence type="ECO:0008006" key="3">
    <source>
        <dbReference type="Google" id="ProtNLM"/>
    </source>
</evidence>
<keyword evidence="1" id="KW-0472">Membrane</keyword>
<keyword evidence="1" id="KW-0812">Transmembrane</keyword>
<proteinExistence type="predicted"/>
<dbReference type="AlphaFoldDB" id="A0A382YFU2"/>
<dbReference type="SUPFAM" id="SSF158791">
    <property type="entry name" value="MgtE N-terminal domain-like"/>
    <property type="match status" value="1"/>
</dbReference>
<dbReference type="EMBL" id="UINC01175371">
    <property type="protein sequence ID" value="SVD81970.1"/>
    <property type="molecule type" value="Genomic_DNA"/>
</dbReference>
<dbReference type="Gene3D" id="1.10.220.30">
    <property type="match status" value="1"/>
</dbReference>
<feature type="transmembrane region" description="Helical" evidence="1">
    <location>
        <begin position="33"/>
        <end position="53"/>
    </location>
</feature>
<protein>
    <recommendedName>
        <fullName evidence="3">Flagellar motor switch protein FliG</fullName>
    </recommendedName>
</protein>
<organism evidence="2">
    <name type="scientific">marine metagenome</name>
    <dbReference type="NCBI Taxonomy" id="408172"/>
    <lineage>
        <taxon>unclassified sequences</taxon>
        <taxon>metagenomes</taxon>
        <taxon>ecological metagenomes</taxon>
    </lineage>
</organism>
<reference evidence="2" key="1">
    <citation type="submission" date="2018-05" db="EMBL/GenBank/DDBJ databases">
        <authorList>
            <person name="Lanie J.A."/>
            <person name="Ng W.-L."/>
            <person name="Kazmierczak K.M."/>
            <person name="Andrzejewski T.M."/>
            <person name="Davidsen T.M."/>
            <person name="Wayne K.J."/>
            <person name="Tettelin H."/>
            <person name="Glass J.I."/>
            <person name="Rusch D."/>
            <person name="Podicherti R."/>
            <person name="Tsui H.-C.T."/>
            <person name="Winkler M.E."/>
        </authorList>
    </citation>
    <scope>NUCLEOTIDE SEQUENCE</scope>
</reference>
<name>A0A382YFU2_9ZZZZ</name>
<feature type="non-terminal residue" evidence="2">
    <location>
        <position position="1"/>
    </location>
</feature>